<dbReference type="InterPro" id="IPR043964">
    <property type="entry name" value="P-loop_TraG"/>
</dbReference>
<gene>
    <name evidence="2" type="ORF">RBI_I01842</name>
</gene>
<dbReference type="SUPFAM" id="SSF52540">
    <property type="entry name" value="P-loop containing nucleoside triphosphate hydrolases"/>
    <property type="match status" value="1"/>
</dbReference>
<dbReference type="InterPro" id="IPR051162">
    <property type="entry name" value="T4SS_component"/>
</dbReference>
<evidence type="ECO:0000259" key="1">
    <source>
        <dbReference type="Pfam" id="PF19044"/>
    </source>
</evidence>
<reference evidence="2 3" key="1">
    <citation type="journal article" date="2014" name="Int. J. Syst. Evol. Microbiol.">
        <title>Complete genome of a new Firmicutes species belonging to the dominant human colonic microbiota ('Ruminococcus bicirculans') reveals two chromosomes and a selective capacity to utilize plant glucans.</title>
        <authorList>
            <consortium name="NISC Comparative Sequencing Program"/>
            <person name="Wegmann U."/>
            <person name="Louis P."/>
            <person name="Goesmann A."/>
            <person name="Henrissat B."/>
            <person name="Duncan S.H."/>
            <person name="Flint H.J."/>
        </authorList>
    </citation>
    <scope>NUCLEOTIDE SEQUENCE [LARGE SCALE GENOMIC DNA]</scope>
    <source>
        <strain evidence="2 3">80/3</strain>
    </source>
</reference>
<organism evidence="2 3">
    <name type="scientific">Ruminococcus bicirculans</name>
    <name type="common">ex Wegman et al. 2014</name>
    <dbReference type="NCBI Taxonomy" id="1160721"/>
    <lineage>
        <taxon>Bacteria</taxon>
        <taxon>Bacillati</taxon>
        <taxon>Bacillota</taxon>
        <taxon>Clostridia</taxon>
        <taxon>Eubacteriales</taxon>
        <taxon>Oscillospiraceae</taxon>
        <taxon>Ruminococcus</taxon>
    </lineage>
</organism>
<sequence>MKLRKEKRKNKRVKMNAKNCLCTYLNFNSFRLTEQDLATVGGGRTNLAANYVFRLKHNNIGKYMSVVAIYGIDIMHYSNDDKISAFNAFGSATQLLDLPHKYIFSHKKPDLSRQREFLEYKKLQTQHPFTRAMLDKKLRQIDDLERTHRSNLAYMFVYANDIDTLYAAVEQYCNAFSDTSMALCSFDTTISFMRTLLSFSDCENRDIDYQNINAYVLPDTVKFGQNYFKVNNTYVTSVVIKSFPALLAPLALTRLVSQKYSDIVSMWDVCTAARDDVQEQLKQSMDELNSRWAIRLGMADNIDTQTELAKIQEIYNSVVNGAENMVYMTLRFYIFNKDLSALKKRVAVVQKELATNNGLRSYVPENQMFTEFTRLIVEGNNIQTPMPIYDTYAKEFPFYYQEHIDDNGLFMGYTQTNGLVFLDSFLRNRYRSSYDMILCGVKGGGKSVTLKLMVQNQLIIGNKVFAIDIEGEYKDLAMMYDGQVITMDRRAFINPLQIRTVIDWQSENKLDEEENDDDTQQQLLSKESAIETNFISEISRICTFMYQYVPTMTYDVMTAFRTVLVETYQKKGITKYTDVNALAPQNFPTFSDVLDVITSKISSGTLSADEITLYKTLLMYVKELSVSGAYGTMFDSHTNIEINNSNLIVFNVKALSEMDENVYNAQLFNILSLMWSEVCKNVAHNNNLVNLLDRRRVICLIDEAHRFINTKNTLCTDFILKLERRSRKYDAGLWYATQSILDFMPSDTGESVDTVKKIFQLVQYKFLLKQSSDSIEILHNIFGQFTMSELYATDNFEAGEMLLSLGSGKNKIHCKNAATECDLMYIGNSQDRDEIVDSIFNRMYLLNWNPQNLANEMYRSEQKTQEFIETFTREVIEYFGFKITDSEYLYVTVNRLVKNLAKRFGDKYNVRKW</sequence>
<name>A0ABM9QHX3_9FIRM</name>
<dbReference type="RefSeq" id="WP_038672534.1">
    <property type="nucleotide sequence ID" value="NZ_HF545616.1"/>
</dbReference>
<dbReference type="Proteomes" id="UP000027600">
    <property type="component" value="Chromosome I"/>
</dbReference>
<dbReference type="Gene3D" id="3.40.50.300">
    <property type="entry name" value="P-loop containing nucleotide triphosphate hydrolases"/>
    <property type="match status" value="2"/>
</dbReference>
<dbReference type="Pfam" id="PF19044">
    <property type="entry name" value="P-loop_TraG"/>
    <property type="match status" value="1"/>
</dbReference>
<proteinExistence type="predicted"/>
<feature type="domain" description="TraG P-loop" evidence="1">
    <location>
        <begin position="431"/>
        <end position="748"/>
    </location>
</feature>
<keyword evidence="3" id="KW-1185">Reference proteome</keyword>
<protein>
    <recommendedName>
        <fullName evidence="1">TraG P-loop domain-containing protein</fullName>
    </recommendedName>
</protein>
<dbReference type="EMBL" id="HF545616">
    <property type="protein sequence ID" value="CCO05540.1"/>
    <property type="molecule type" value="Genomic_DNA"/>
</dbReference>
<dbReference type="PANTHER" id="PTHR30121">
    <property type="entry name" value="UNCHARACTERIZED PROTEIN YJGR-RELATED"/>
    <property type="match status" value="1"/>
</dbReference>
<evidence type="ECO:0000313" key="3">
    <source>
        <dbReference type="Proteomes" id="UP000027600"/>
    </source>
</evidence>
<accession>A0ABM9QHX3</accession>
<dbReference type="InterPro" id="IPR027417">
    <property type="entry name" value="P-loop_NTPase"/>
</dbReference>
<dbReference type="PANTHER" id="PTHR30121:SF6">
    <property type="entry name" value="SLR6007 PROTEIN"/>
    <property type="match status" value="1"/>
</dbReference>
<evidence type="ECO:0000313" key="2">
    <source>
        <dbReference type="EMBL" id="CCO05540.1"/>
    </source>
</evidence>